<proteinExistence type="predicted"/>
<name>A0A8H6FGN5_9LECA</name>
<dbReference type="InterPro" id="IPR031348">
    <property type="entry name" value="PigL_N"/>
</dbReference>
<dbReference type="Pfam" id="PF17111">
    <property type="entry name" value="PigL_N"/>
    <property type="match status" value="1"/>
</dbReference>
<comment type="caution">
    <text evidence="2">The sequence shown here is derived from an EMBL/GenBank/DDBJ whole genome shotgun (WGS) entry which is preliminary data.</text>
</comment>
<organism evidence="2 3">
    <name type="scientific">Letharia columbiana</name>
    <dbReference type="NCBI Taxonomy" id="112416"/>
    <lineage>
        <taxon>Eukaryota</taxon>
        <taxon>Fungi</taxon>
        <taxon>Dikarya</taxon>
        <taxon>Ascomycota</taxon>
        <taxon>Pezizomycotina</taxon>
        <taxon>Lecanoromycetes</taxon>
        <taxon>OSLEUM clade</taxon>
        <taxon>Lecanoromycetidae</taxon>
        <taxon>Lecanorales</taxon>
        <taxon>Lecanorineae</taxon>
        <taxon>Parmeliaceae</taxon>
        <taxon>Letharia</taxon>
    </lineage>
</organism>
<gene>
    <name evidence="2" type="ORF">HO173_012129</name>
</gene>
<reference evidence="2 3" key="1">
    <citation type="journal article" date="2020" name="Genomics">
        <title>Complete, high-quality genomes from long-read metagenomic sequencing of two wolf lichen thalli reveals enigmatic genome architecture.</title>
        <authorList>
            <person name="McKenzie S.K."/>
            <person name="Walston R.F."/>
            <person name="Allen J.L."/>
        </authorList>
    </citation>
    <scope>NUCLEOTIDE SEQUENCE [LARGE SCALE GENOMIC DNA]</scope>
    <source>
        <strain evidence="2">WasteWater2</strain>
    </source>
</reference>
<dbReference type="AlphaFoldDB" id="A0A8H6FGN5"/>
<sequence length="378" mass="41731">MDPFSLAASIITVIGATKTGINGIKVLRGASDGLEDLLADISQFEAVLEAIQNLPGARDNADSELKRLLESGSKKVVELNSLVQYRLTKAGESSKVDRLQWIRSGHDVERLRGQLRDIIANLVALVGVNTSTTVQHVSQVTSQVLFEHRQLSSQMAAFATQVTQLLEGSPPTRAALAASMGDVRQVAIESSSQPNFTTTENSIALQSSQHKSHLDPQNDLYIRRVRTISLCNKYCVCKCHVRRKLGPSGIFSKLIGSGYIETAGPSIFGTQCDIELCRARAAPRVSVQYRLPRWLISRMIFMWFTSSPPYAPEFVLRVPRVIDSLNDIAFKAVLERNLDLLKSVITNGDCTPYDIDTLGRTLLAVRINIKIFNFEVNC</sequence>
<feature type="domain" description="Azaphilone pigments biosynthesis cluster protein L N-terminal" evidence="1">
    <location>
        <begin position="1"/>
        <end position="151"/>
    </location>
</feature>
<protein>
    <recommendedName>
        <fullName evidence="1">Azaphilone pigments biosynthesis cluster protein L N-terminal domain-containing protein</fullName>
    </recommendedName>
</protein>
<keyword evidence="3" id="KW-1185">Reference proteome</keyword>
<evidence type="ECO:0000313" key="2">
    <source>
        <dbReference type="EMBL" id="KAF6227600.1"/>
    </source>
</evidence>
<dbReference type="OrthoDB" id="341259at2759"/>
<dbReference type="EMBL" id="JACCJC010000084">
    <property type="protein sequence ID" value="KAF6227600.1"/>
    <property type="molecule type" value="Genomic_DNA"/>
</dbReference>
<evidence type="ECO:0000313" key="3">
    <source>
        <dbReference type="Proteomes" id="UP000578531"/>
    </source>
</evidence>
<dbReference type="GeneID" id="59293766"/>
<accession>A0A8H6FGN5</accession>
<dbReference type="Proteomes" id="UP000578531">
    <property type="component" value="Unassembled WGS sequence"/>
</dbReference>
<evidence type="ECO:0000259" key="1">
    <source>
        <dbReference type="Pfam" id="PF17111"/>
    </source>
</evidence>
<dbReference type="RefSeq" id="XP_037159091.1">
    <property type="nucleotide sequence ID" value="XM_037314002.1"/>
</dbReference>